<evidence type="ECO:0000313" key="3">
    <source>
        <dbReference type="EMBL" id="KAJ8305513.1"/>
    </source>
</evidence>
<sequence>MESDFVFVAPMIHMANIMSKWTKNLFVFSFDHQSSLAPQPNWLGVPHGRDLFYLFGCPLVGHEIYSYSDTDIIASKYMMTMWSNFVKFGYLTLNDYLSTLMEILITSFFDKM</sequence>
<name>A0ABQ9EJS2_TEGGR</name>
<protein>
    <recommendedName>
        <fullName evidence="2">Carboxylesterase type B domain-containing protein</fullName>
    </recommendedName>
</protein>
<comment type="caution">
    <text evidence="3">The sequence shown here is derived from an EMBL/GenBank/DDBJ whole genome shotgun (WGS) entry which is preliminary data.</text>
</comment>
<dbReference type="InterPro" id="IPR002018">
    <property type="entry name" value="CarbesteraseB"/>
</dbReference>
<feature type="domain" description="Carboxylesterase type B" evidence="2">
    <location>
        <begin position="2"/>
        <end position="89"/>
    </location>
</feature>
<dbReference type="PANTHER" id="PTHR43903">
    <property type="entry name" value="NEUROLIGIN"/>
    <property type="match status" value="1"/>
</dbReference>
<comment type="similarity">
    <text evidence="1">Belongs to the type-B carboxylesterase/lipase family.</text>
</comment>
<gene>
    <name evidence="3" type="ORF">KUTeg_016058</name>
</gene>
<dbReference type="Gene3D" id="3.40.50.1820">
    <property type="entry name" value="alpha/beta hydrolase"/>
    <property type="match status" value="1"/>
</dbReference>
<reference evidence="3 4" key="1">
    <citation type="submission" date="2022-12" db="EMBL/GenBank/DDBJ databases">
        <title>Chromosome-level genome of Tegillarca granosa.</title>
        <authorList>
            <person name="Kim J."/>
        </authorList>
    </citation>
    <scope>NUCLEOTIDE SEQUENCE [LARGE SCALE GENOMIC DNA]</scope>
    <source>
        <strain evidence="3">Teg-2019</strain>
        <tissue evidence="3">Adductor muscle</tissue>
    </source>
</reference>
<dbReference type="Pfam" id="PF00135">
    <property type="entry name" value="COesterase"/>
    <property type="match status" value="1"/>
</dbReference>
<evidence type="ECO:0000259" key="2">
    <source>
        <dbReference type="Pfam" id="PF00135"/>
    </source>
</evidence>
<evidence type="ECO:0000256" key="1">
    <source>
        <dbReference type="ARBA" id="ARBA00005964"/>
    </source>
</evidence>
<accession>A0ABQ9EJS2</accession>
<proteinExistence type="inferred from homology"/>
<dbReference type="EMBL" id="JARBDR010000813">
    <property type="protein sequence ID" value="KAJ8305513.1"/>
    <property type="molecule type" value="Genomic_DNA"/>
</dbReference>
<dbReference type="SUPFAM" id="SSF53474">
    <property type="entry name" value="alpha/beta-Hydrolases"/>
    <property type="match status" value="1"/>
</dbReference>
<dbReference type="InterPro" id="IPR051093">
    <property type="entry name" value="Neuroligin/BSAL"/>
</dbReference>
<dbReference type="Proteomes" id="UP001217089">
    <property type="component" value="Unassembled WGS sequence"/>
</dbReference>
<evidence type="ECO:0000313" key="4">
    <source>
        <dbReference type="Proteomes" id="UP001217089"/>
    </source>
</evidence>
<dbReference type="InterPro" id="IPR029058">
    <property type="entry name" value="AB_hydrolase_fold"/>
</dbReference>
<organism evidence="3 4">
    <name type="scientific">Tegillarca granosa</name>
    <name type="common">Malaysian cockle</name>
    <name type="synonym">Anadara granosa</name>
    <dbReference type="NCBI Taxonomy" id="220873"/>
    <lineage>
        <taxon>Eukaryota</taxon>
        <taxon>Metazoa</taxon>
        <taxon>Spiralia</taxon>
        <taxon>Lophotrochozoa</taxon>
        <taxon>Mollusca</taxon>
        <taxon>Bivalvia</taxon>
        <taxon>Autobranchia</taxon>
        <taxon>Pteriomorphia</taxon>
        <taxon>Arcoida</taxon>
        <taxon>Arcoidea</taxon>
        <taxon>Arcidae</taxon>
        <taxon>Tegillarca</taxon>
    </lineage>
</organism>
<keyword evidence="4" id="KW-1185">Reference proteome</keyword>